<proteinExistence type="inferred from homology"/>
<organism evidence="16 17">
    <name type="scientific">Undibacterium aquatile</name>
    <dbReference type="NCBI Taxonomy" id="1537398"/>
    <lineage>
        <taxon>Bacteria</taxon>
        <taxon>Pseudomonadati</taxon>
        <taxon>Pseudomonadota</taxon>
        <taxon>Betaproteobacteria</taxon>
        <taxon>Burkholderiales</taxon>
        <taxon>Oxalobacteraceae</taxon>
        <taxon>Undibacterium</taxon>
    </lineage>
</organism>
<evidence type="ECO:0000256" key="9">
    <source>
        <dbReference type="ARBA" id="ARBA00022801"/>
    </source>
</evidence>
<keyword evidence="6" id="KW-0812">Transmembrane</keyword>
<comment type="catalytic activity">
    <reaction evidence="2 15">
        <text>a 1,2-diacyl-sn-glycero-3-phosphocholine + H2O = a 1-acyl-sn-glycero-3-phosphocholine + a fatty acid + H(+)</text>
        <dbReference type="Rhea" id="RHEA:15801"/>
        <dbReference type="ChEBI" id="CHEBI:15377"/>
        <dbReference type="ChEBI" id="CHEBI:15378"/>
        <dbReference type="ChEBI" id="CHEBI:28868"/>
        <dbReference type="ChEBI" id="CHEBI:57643"/>
        <dbReference type="ChEBI" id="CHEBI:58168"/>
        <dbReference type="EC" id="3.1.1.4"/>
    </reaction>
</comment>
<dbReference type="PRINTS" id="PR01486">
    <property type="entry name" value="PHPHLIPASEA1"/>
</dbReference>
<dbReference type="EC" id="3.1.1.32" evidence="15"/>
<dbReference type="Proteomes" id="UP000637632">
    <property type="component" value="Unassembled WGS sequence"/>
</dbReference>
<keyword evidence="13" id="KW-0472">Membrane</keyword>
<dbReference type="RefSeq" id="WP_190477402.1">
    <property type="nucleotide sequence ID" value="NZ_JACOFT010000001.1"/>
</dbReference>
<keyword evidence="5" id="KW-1134">Transmembrane beta strand</keyword>
<evidence type="ECO:0000256" key="6">
    <source>
        <dbReference type="ARBA" id="ARBA00022692"/>
    </source>
</evidence>
<evidence type="ECO:0000256" key="5">
    <source>
        <dbReference type="ARBA" id="ARBA00022452"/>
    </source>
</evidence>
<comment type="function">
    <text evidence="15">Hydrolysis of phosphatidylcholine with phospholipase A2 (EC 3.1.1.4) and phospholipase A1 (EC 3.1.1.32) activities.</text>
</comment>
<keyword evidence="17" id="KW-1185">Reference proteome</keyword>
<comment type="subunit">
    <text evidence="4 15">Homodimer; dimerization is reversible, and the dimeric form is the active one.</text>
</comment>
<evidence type="ECO:0000256" key="12">
    <source>
        <dbReference type="ARBA" id="ARBA00023098"/>
    </source>
</evidence>
<dbReference type="SUPFAM" id="SSF56931">
    <property type="entry name" value="Outer membrane phospholipase A (OMPLA)"/>
    <property type="match status" value="1"/>
</dbReference>
<gene>
    <name evidence="16" type="ORF">H8K26_03770</name>
</gene>
<keyword evidence="10 15" id="KW-0106">Calcium</keyword>
<feature type="signal peptide" evidence="15">
    <location>
        <begin position="1"/>
        <end position="31"/>
    </location>
</feature>
<dbReference type="InterPro" id="IPR003187">
    <property type="entry name" value="PLipase_A1"/>
</dbReference>
<protein>
    <recommendedName>
        <fullName evidence="15">Phospholipase A1</fullName>
        <ecNumber evidence="15">3.1.1.32</ecNumber>
        <ecNumber evidence="15">3.1.1.4</ecNumber>
    </recommendedName>
    <alternativeName>
        <fullName evidence="15">Phosphatidylcholine 1-acylhydrolase</fullName>
    </alternativeName>
</protein>
<keyword evidence="7 15" id="KW-0479">Metal-binding</keyword>
<keyword evidence="9 15" id="KW-0378">Hydrolase</keyword>
<dbReference type="EC" id="3.1.1.4" evidence="15"/>
<comment type="cofactor">
    <cofactor evidence="15">
        <name>Ca(2+)</name>
        <dbReference type="ChEBI" id="CHEBI:29108"/>
    </cofactor>
    <text evidence="15">Binds 1 Ca(2+) ion per monomer. In the dimeric form the Ca(2+) is bound by different amino acids with binding of each Ca(2+) shared with ligands coming from each monomer. The Ca(2+) ion may have a role in catalysis.</text>
</comment>
<comment type="similarity">
    <text evidence="3 15">Belongs to the phospholipase A1 family.</text>
</comment>
<evidence type="ECO:0000313" key="16">
    <source>
        <dbReference type="EMBL" id="MBC3810549.1"/>
    </source>
</evidence>
<dbReference type="Pfam" id="PF02253">
    <property type="entry name" value="PLA1"/>
    <property type="match status" value="1"/>
</dbReference>
<evidence type="ECO:0000256" key="2">
    <source>
        <dbReference type="ARBA" id="ARBA00001604"/>
    </source>
</evidence>
<reference evidence="16 17" key="1">
    <citation type="submission" date="2020-08" db="EMBL/GenBank/DDBJ databases">
        <title>Novel species isolated from subtropical streams in China.</title>
        <authorList>
            <person name="Lu H."/>
        </authorList>
    </citation>
    <scope>NUCLEOTIDE SEQUENCE [LARGE SCALE GENOMIC DNA]</scope>
    <source>
        <strain evidence="16 17">CCTCC AB 2015119</strain>
    </source>
</reference>
<evidence type="ECO:0000256" key="3">
    <source>
        <dbReference type="ARBA" id="ARBA00010525"/>
    </source>
</evidence>
<evidence type="ECO:0000256" key="8">
    <source>
        <dbReference type="ARBA" id="ARBA00022729"/>
    </source>
</evidence>
<sequence>MKQNKSNKLNKSRQKIWPMSALLLMAPCLNAAAQSNCVELANDAERLACYDQLHNRNKSVAGANAVNLAPAMTAETVVSPIAPVAVVAEGEAPRSFLSERVDGLTERWDLDPSNKNPRFLPRLYKPVYILPATYSSRINKAPFSPTPGHQSDAMGLSPAEAKFQLSFKSKIIDGLFGDRATIWGGYTQSSRWQVYNDDLSRPFRETNYEPELMAVFSTPFEVMGWHGRMASVSLNHQSNGRSLPLSRSWNRVIGEVAAERGDWSLSLRPWWRIKETAGADDNPGIENYIGRGELLLTRKTGEHIFTFQGRHSLRSGKESRGSVQLEWAFPLVAGLHGYAQIFSGYGESLIDYNFRQNRFGLGISLVEWR</sequence>
<name>A0ABR6XCA3_9BURK</name>
<comment type="subcellular location">
    <subcellularLocation>
        <location evidence="15">Cell outer membrane</location>
        <topology evidence="15">Multi-pass membrane protein</topology>
    </subcellularLocation>
    <text evidence="15">One of the very few enzymes located there.</text>
</comment>
<comment type="caution">
    <text evidence="16">The sequence shown here is derived from an EMBL/GenBank/DDBJ whole genome shotgun (WGS) entry which is preliminary data.</text>
</comment>
<dbReference type="PANTHER" id="PTHR40457">
    <property type="entry name" value="PHOSPHOLIPASE A1"/>
    <property type="match status" value="1"/>
</dbReference>
<dbReference type="Gene3D" id="2.40.230.10">
    <property type="entry name" value="Phospholipase A1"/>
    <property type="match status" value="1"/>
</dbReference>
<evidence type="ECO:0000256" key="4">
    <source>
        <dbReference type="ARBA" id="ARBA00011702"/>
    </source>
</evidence>
<keyword evidence="14 15" id="KW-0998">Cell outer membrane</keyword>
<evidence type="ECO:0000256" key="14">
    <source>
        <dbReference type="ARBA" id="ARBA00023237"/>
    </source>
</evidence>
<evidence type="ECO:0000256" key="1">
    <source>
        <dbReference type="ARBA" id="ARBA00000111"/>
    </source>
</evidence>
<dbReference type="EMBL" id="JACOFT010000001">
    <property type="protein sequence ID" value="MBC3810549.1"/>
    <property type="molecule type" value="Genomic_DNA"/>
</dbReference>
<keyword evidence="12 15" id="KW-0443">Lipid metabolism</keyword>
<feature type="chain" id="PRO_5044985012" description="Phospholipase A1" evidence="15">
    <location>
        <begin position="32"/>
        <end position="369"/>
    </location>
</feature>
<dbReference type="PANTHER" id="PTHR40457:SF1">
    <property type="entry name" value="PHOSPHOLIPASE A1"/>
    <property type="match status" value="1"/>
</dbReference>
<keyword evidence="8 15" id="KW-0732">Signal</keyword>
<evidence type="ECO:0000256" key="7">
    <source>
        <dbReference type="ARBA" id="ARBA00022723"/>
    </source>
</evidence>
<evidence type="ECO:0000256" key="10">
    <source>
        <dbReference type="ARBA" id="ARBA00022837"/>
    </source>
</evidence>
<evidence type="ECO:0000313" key="17">
    <source>
        <dbReference type="Proteomes" id="UP000637632"/>
    </source>
</evidence>
<evidence type="ECO:0000256" key="11">
    <source>
        <dbReference type="ARBA" id="ARBA00022963"/>
    </source>
</evidence>
<evidence type="ECO:0000256" key="13">
    <source>
        <dbReference type="ARBA" id="ARBA00023136"/>
    </source>
</evidence>
<evidence type="ECO:0000256" key="15">
    <source>
        <dbReference type="RuleBase" id="RU366027"/>
    </source>
</evidence>
<accession>A0ABR6XCA3</accession>
<dbReference type="CDD" id="cd00541">
    <property type="entry name" value="OMPLA"/>
    <property type="match status" value="1"/>
</dbReference>
<dbReference type="InterPro" id="IPR036541">
    <property type="entry name" value="PLipase_A1_sf"/>
</dbReference>
<comment type="catalytic activity">
    <reaction evidence="1 15">
        <text>a 1,2-diacyl-sn-glycero-3-phosphocholine + H2O = a 2-acyl-sn-glycero-3-phosphocholine + a fatty acid + H(+)</text>
        <dbReference type="Rhea" id="RHEA:18689"/>
        <dbReference type="ChEBI" id="CHEBI:15377"/>
        <dbReference type="ChEBI" id="CHEBI:15378"/>
        <dbReference type="ChEBI" id="CHEBI:28868"/>
        <dbReference type="ChEBI" id="CHEBI:57643"/>
        <dbReference type="ChEBI" id="CHEBI:57875"/>
        <dbReference type="EC" id="3.1.1.32"/>
    </reaction>
</comment>
<keyword evidence="11 15" id="KW-0442">Lipid degradation</keyword>